<evidence type="ECO:0000313" key="3">
    <source>
        <dbReference type="Proteomes" id="UP000242146"/>
    </source>
</evidence>
<comment type="similarity">
    <text evidence="1">Belongs to the LAMTOR3 family.</text>
</comment>
<dbReference type="OrthoDB" id="343907at2759"/>
<dbReference type="InterPro" id="IPR015019">
    <property type="entry name" value="LAMTOR3"/>
</dbReference>
<sequence>MQPSFYSTCQPYFLQGLKAALLTDRDGVVVLKAQSQDCHEKLFDPLLVTNFSISNDQANKLGLLRNQAIVSMFDMYQLIQLDQSPLVLTLIAEADSNTGLWIHLSRQLKGQTDPLVKAMQGGQDTVEDQIIGC</sequence>
<dbReference type="GO" id="GO:0071986">
    <property type="term" value="C:Ragulator complex"/>
    <property type="evidence" value="ECO:0007669"/>
    <property type="project" value="TreeGrafter"/>
</dbReference>
<gene>
    <name evidence="2" type="ORF">DM01DRAFT_1304942</name>
</gene>
<name>A0A1X2GI41_9FUNG</name>
<protein>
    <submittedName>
        <fullName evidence="2">Roadblock/LC7 domain-containing protein</fullName>
    </submittedName>
</protein>
<dbReference type="Gene3D" id="3.30.450.30">
    <property type="entry name" value="Dynein light chain 2a, cytoplasmic"/>
    <property type="match status" value="1"/>
</dbReference>
<dbReference type="GO" id="GO:0032008">
    <property type="term" value="P:positive regulation of TOR signaling"/>
    <property type="evidence" value="ECO:0007669"/>
    <property type="project" value="TreeGrafter"/>
</dbReference>
<dbReference type="Proteomes" id="UP000242146">
    <property type="component" value="Unassembled WGS sequence"/>
</dbReference>
<dbReference type="SMART" id="SM01278">
    <property type="entry name" value="MAPKK1_Int"/>
    <property type="match status" value="1"/>
</dbReference>
<dbReference type="PANTHER" id="PTHR13378">
    <property type="entry name" value="REGULATOR COMPLEX PROTEIN LAMTOR3"/>
    <property type="match status" value="1"/>
</dbReference>
<dbReference type="EMBL" id="MCGT01000013">
    <property type="protein sequence ID" value="ORX54390.1"/>
    <property type="molecule type" value="Genomic_DNA"/>
</dbReference>
<dbReference type="SUPFAM" id="SSF103196">
    <property type="entry name" value="Roadblock/LC7 domain"/>
    <property type="match status" value="1"/>
</dbReference>
<keyword evidence="3" id="KW-1185">Reference proteome</keyword>
<dbReference type="GO" id="GO:0071230">
    <property type="term" value="P:cellular response to amino acid stimulus"/>
    <property type="evidence" value="ECO:0007669"/>
    <property type="project" value="TreeGrafter"/>
</dbReference>
<evidence type="ECO:0000256" key="1">
    <source>
        <dbReference type="ARBA" id="ARBA00005356"/>
    </source>
</evidence>
<dbReference type="AlphaFoldDB" id="A0A1X2GI41"/>
<evidence type="ECO:0000313" key="2">
    <source>
        <dbReference type="EMBL" id="ORX54390.1"/>
    </source>
</evidence>
<comment type="caution">
    <text evidence="2">The sequence shown here is derived from an EMBL/GenBank/DDBJ whole genome shotgun (WGS) entry which is preliminary data.</text>
</comment>
<organism evidence="2 3">
    <name type="scientific">Hesseltinella vesiculosa</name>
    <dbReference type="NCBI Taxonomy" id="101127"/>
    <lineage>
        <taxon>Eukaryota</taxon>
        <taxon>Fungi</taxon>
        <taxon>Fungi incertae sedis</taxon>
        <taxon>Mucoromycota</taxon>
        <taxon>Mucoromycotina</taxon>
        <taxon>Mucoromycetes</taxon>
        <taxon>Mucorales</taxon>
        <taxon>Cunninghamellaceae</taxon>
        <taxon>Hesseltinella</taxon>
    </lineage>
</organism>
<dbReference type="Pfam" id="PF08923">
    <property type="entry name" value="MAPKK1_Int"/>
    <property type="match status" value="1"/>
</dbReference>
<proteinExistence type="inferred from homology"/>
<dbReference type="PANTHER" id="PTHR13378:SF1">
    <property type="entry name" value="RAGULATOR COMPLEX PROTEIN LAMTOR3"/>
    <property type="match status" value="1"/>
</dbReference>
<accession>A0A1X2GI41</accession>
<reference evidence="2 3" key="1">
    <citation type="submission" date="2016-07" db="EMBL/GenBank/DDBJ databases">
        <title>Pervasive Adenine N6-methylation of Active Genes in Fungi.</title>
        <authorList>
            <consortium name="DOE Joint Genome Institute"/>
            <person name="Mondo S.J."/>
            <person name="Dannebaum R.O."/>
            <person name="Kuo R.C."/>
            <person name="Labutti K."/>
            <person name="Haridas S."/>
            <person name="Kuo A."/>
            <person name="Salamov A."/>
            <person name="Ahrendt S.R."/>
            <person name="Lipzen A."/>
            <person name="Sullivan W."/>
            <person name="Andreopoulos W.B."/>
            <person name="Clum A."/>
            <person name="Lindquist E."/>
            <person name="Daum C."/>
            <person name="Ramamoorthy G.K."/>
            <person name="Gryganskyi A."/>
            <person name="Culley D."/>
            <person name="Magnuson J.K."/>
            <person name="James T.Y."/>
            <person name="O'Malley M.A."/>
            <person name="Stajich J.E."/>
            <person name="Spatafora J.W."/>
            <person name="Visel A."/>
            <person name="Grigoriev I.V."/>
        </authorList>
    </citation>
    <scope>NUCLEOTIDE SEQUENCE [LARGE SCALE GENOMIC DNA]</scope>
    <source>
        <strain evidence="2 3">NRRL 3301</strain>
    </source>
</reference>
<dbReference type="STRING" id="101127.A0A1X2GI41"/>